<dbReference type="InterPro" id="IPR024768">
    <property type="entry name" value="Marf1"/>
</dbReference>
<evidence type="ECO:0000259" key="1">
    <source>
        <dbReference type="Pfam" id="PF01936"/>
    </source>
</evidence>
<dbReference type="PANTHER" id="PTHR14379:SF3">
    <property type="entry name" value="MEIOSIS REGULATOR AND MRNA STABILITY FACTOR 1"/>
    <property type="match status" value="1"/>
</dbReference>
<feature type="domain" description="NYN" evidence="1">
    <location>
        <begin position="10"/>
        <end position="140"/>
    </location>
</feature>
<gene>
    <name evidence="3" type="primary">LOC104712459</name>
</gene>
<accession>A0ABM0TKB5</accession>
<proteinExistence type="predicted"/>
<evidence type="ECO:0000313" key="2">
    <source>
        <dbReference type="Proteomes" id="UP000694864"/>
    </source>
</evidence>
<reference evidence="3" key="2">
    <citation type="submission" date="2025-08" db="UniProtKB">
        <authorList>
            <consortium name="RefSeq"/>
        </authorList>
    </citation>
    <scope>IDENTIFICATION</scope>
    <source>
        <tissue evidence="3">Leaf</tissue>
    </source>
</reference>
<name>A0ABM0TKB5_CAMSA</name>
<dbReference type="GeneID" id="104712459"/>
<dbReference type="InterPro" id="IPR021139">
    <property type="entry name" value="NYN"/>
</dbReference>
<protein>
    <submittedName>
        <fullName evidence="3">Uncharacterized protein LOC104712459 isoform X1</fullName>
    </submittedName>
</protein>
<sequence>MSTGRSTAHTCVFWDVQDCPIPDGDYNPKLVYQNIKSALADKGYCGKVNMRAYGEKNKIWDDLLIDGITVIPAGDKVARVDSMMTDVLFWALENPSDYPLLFPNVMVVSKNITEDTDFLEILDLLALRGYNILLADSNNVASVKHPEFVSSVWLWTCLVDGGKPIDISQSVEDDDKLKQKELSRAAK</sequence>
<keyword evidence="2" id="KW-1185">Reference proteome</keyword>
<dbReference type="Proteomes" id="UP000694864">
    <property type="component" value="Chromosome 9"/>
</dbReference>
<reference evidence="2" key="1">
    <citation type="journal article" date="2014" name="Nat. Commun.">
        <title>The emerging biofuel crop Camelina sativa retains a highly undifferentiated hexaploid genome structure.</title>
        <authorList>
            <person name="Kagale S."/>
            <person name="Koh C."/>
            <person name="Nixon J."/>
            <person name="Bollina V."/>
            <person name="Clarke W.E."/>
            <person name="Tuteja R."/>
            <person name="Spillane C."/>
            <person name="Robinson S.J."/>
            <person name="Links M.G."/>
            <person name="Clarke C."/>
            <person name="Higgins E.E."/>
            <person name="Huebert T."/>
            <person name="Sharpe A.G."/>
            <person name="Parkin I.A."/>
        </authorList>
    </citation>
    <scope>NUCLEOTIDE SEQUENCE [LARGE SCALE GENOMIC DNA]</scope>
    <source>
        <strain evidence="2">cv. DH55</strain>
    </source>
</reference>
<dbReference type="RefSeq" id="XP_010427663.1">
    <property type="nucleotide sequence ID" value="XM_010429361.2"/>
</dbReference>
<dbReference type="PANTHER" id="PTHR14379">
    <property type="entry name" value="LIMKAIN B LKAP"/>
    <property type="match status" value="1"/>
</dbReference>
<dbReference type="Pfam" id="PF01936">
    <property type="entry name" value="NYN"/>
    <property type="match status" value="1"/>
</dbReference>
<organism evidence="2 3">
    <name type="scientific">Camelina sativa</name>
    <name type="common">False flax</name>
    <name type="synonym">Myagrum sativum</name>
    <dbReference type="NCBI Taxonomy" id="90675"/>
    <lineage>
        <taxon>Eukaryota</taxon>
        <taxon>Viridiplantae</taxon>
        <taxon>Streptophyta</taxon>
        <taxon>Embryophyta</taxon>
        <taxon>Tracheophyta</taxon>
        <taxon>Spermatophyta</taxon>
        <taxon>Magnoliopsida</taxon>
        <taxon>eudicotyledons</taxon>
        <taxon>Gunneridae</taxon>
        <taxon>Pentapetalae</taxon>
        <taxon>rosids</taxon>
        <taxon>malvids</taxon>
        <taxon>Brassicales</taxon>
        <taxon>Brassicaceae</taxon>
        <taxon>Camelineae</taxon>
        <taxon>Camelina</taxon>
    </lineage>
</organism>
<dbReference type="CDD" id="cd10910">
    <property type="entry name" value="PIN_limkain_b1_N_like"/>
    <property type="match status" value="1"/>
</dbReference>
<evidence type="ECO:0000313" key="3">
    <source>
        <dbReference type="RefSeq" id="XP_010427663.1"/>
    </source>
</evidence>